<dbReference type="SUPFAM" id="SSF52402">
    <property type="entry name" value="Adenine nucleotide alpha hydrolases-like"/>
    <property type="match status" value="2"/>
</dbReference>
<organism evidence="3 4">
    <name type="scientific">Rudanella paleaurantiibacter</name>
    <dbReference type="NCBI Taxonomy" id="2614655"/>
    <lineage>
        <taxon>Bacteria</taxon>
        <taxon>Pseudomonadati</taxon>
        <taxon>Bacteroidota</taxon>
        <taxon>Cytophagia</taxon>
        <taxon>Cytophagales</taxon>
        <taxon>Cytophagaceae</taxon>
        <taxon>Rudanella</taxon>
    </lineage>
</organism>
<reference evidence="3 4" key="1">
    <citation type="submission" date="2019-10" db="EMBL/GenBank/DDBJ databases">
        <title>Rudanella paleaurantiibacter sp. nov., isolated from sludge.</title>
        <authorList>
            <person name="Xu S.Q."/>
        </authorList>
    </citation>
    <scope>NUCLEOTIDE SEQUENCE [LARGE SCALE GENOMIC DNA]</scope>
    <source>
        <strain evidence="3 4">HX-22-17</strain>
    </source>
</reference>
<dbReference type="RefSeq" id="WP_152124617.1">
    <property type="nucleotide sequence ID" value="NZ_WELI01000005.1"/>
</dbReference>
<dbReference type="CDD" id="cd00293">
    <property type="entry name" value="USP-like"/>
    <property type="match status" value="2"/>
</dbReference>
<dbReference type="InterPro" id="IPR006015">
    <property type="entry name" value="Universal_stress_UspA"/>
</dbReference>
<dbReference type="PANTHER" id="PTHR46268">
    <property type="entry name" value="STRESS RESPONSE PROTEIN NHAX"/>
    <property type="match status" value="1"/>
</dbReference>
<dbReference type="Gene3D" id="3.40.50.620">
    <property type="entry name" value="HUPs"/>
    <property type="match status" value="2"/>
</dbReference>
<comment type="similarity">
    <text evidence="1">Belongs to the universal stress protein A family.</text>
</comment>
<proteinExistence type="inferred from homology"/>
<evidence type="ECO:0000313" key="4">
    <source>
        <dbReference type="Proteomes" id="UP000488299"/>
    </source>
</evidence>
<dbReference type="InterPro" id="IPR006016">
    <property type="entry name" value="UspA"/>
</dbReference>
<dbReference type="Pfam" id="PF00582">
    <property type="entry name" value="Usp"/>
    <property type="match status" value="2"/>
</dbReference>
<keyword evidence="4" id="KW-1185">Reference proteome</keyword>
<evidence type="ECO:0000313" key="3">
    <source>
        <dbReference type="EMBL" id="KAB7730000.1"/>
    </source>
</evidence>
<dbReference type="PRINTS" id="PR01438">
    <property type="entry name" value="UNVRSLSTRESS"/>
</dbReference>
<evidence type="ECO:0000259" key="2">
    <source>
        <dbReference type="Pfam" id="PF00582"/>
    </source>
</evidence>
<accession>A0A7J5U058</accession>
<dbReference type="PANTHER" id="PTHR46268:SF6">
    <property type="entry name" value="UNIVERSAL STRESS PROTEIN UP12"/>
    <property type="match status" value="1"/>
</dbReference>
<dbReference type="AlphaFoldDB" id="A0A7J5U058"/>
<name>A0A7J5U058_9BACT</name>
<gene>
    <name evidence="3" type="ORF">F5984_12500</name>
</gene>
<protein>
    <submittedName>
        <fullName evidence="3">Universal stress protein</fullName>
    </submittedName>
</protein>
<evidence type="ECO:0000256" key="1">
    <source>
        <dbReference type="ARBA" id="ARBA00008791"/>
    </source>
</evidence>
<dbReference type="InterPro" id="IPR014729">
    <property type="entry name" value="Rossmann-like_a/b/a_fold"/>
</dbReference>
<feature type="domain" description="UspA" evidence="2">
    <location>
        <begin position="213"/>
        <end position="268"/>
    </location>
</feature>
<sequence length="274" mass="29899">MNHILVPTDLSPLANAALPVAATLARQYGAEITLLHYVPYNLATPGLTEAPLPIANYIDEQEAEATQALQALCQDPQYADLTIKPMVTTDSKGLYGVMASYPADLIVMASRGATGWTEWLVGSNAEQVIRRVHCPVLVVKEGQPDFAPKRAICAIDVDERLKTHPAWPFHLADGVRQYVYVLTPTDARVPEGIREFMAELAAAQHLTDYEFTFVSSADVPGGILEFAEKQAADLILLFTRQHDGFWHLLSGSVAEDVVNHATVPVLVMPLGDND</sequence>
<feature type="domain" description="UspA" evidence="2">
    <location>
        <begin position="2"/>
        <end position="140"/>
    </location>
</feature>
<dbReference type="EMBL" id="WELI01000005">
    <property type="protein sequence ID" value="KAB7730000.1"/>
    <property type="molecule type" value="Genomic_DNA"/>
</dbReference>
<dbReference type="Proteomes" id="UP000488299">
    <property type="component" value="Unassembled WGS sequence"/>
</dbReference>
<comment type="caution">
    <text evidence="3">The sequence shown here is derived from an EMBL/GenBank/DDBJ whole genome shotgun (WGS) entry which is preliminary data.</text>
</comment>